<dbReference type="AlphaFoldDB" id="B8C3E9"/>
<feature type="non-terminal residue" evidence="1">
    <location>
        <position position="134"/>
    </location>
</feature>
<keyword evidence="2" id="KW-1185">Reference proteome</keyword>
<sequence length="134" mass="13730">CQGDCNSDADCAGGLMCFSRGTGEVTSVPGCVSGGEGDLPGMDYCYTPFPPETTTATTSTTTTTTSTTTATAPDLNFVRECTAEDPCNACEGDCDDHTHCAGSLECFSRDQGSVDLVPGCNGLGVAGMDYCYDP</sequence>
<reference evidence="1 2" key="2">
    <citation type="journal article" date="2008" name="Nature">
        <title>The Phaeodactylum genome reveals the evolutionary history of diatom genomes.</title>
        <authorList>
            <person name="Bowler C."/>
            <person name="Allen A.E."/>
            <person name="Badger J.H."/>
            <person name="Grimwood J."/>
            <person name="Jabbari K."/>
            <person name="Kuo A."/>
            <person name="Maheswari U."/>
            <person name="Martens C."/>
            <person name="Maumus F."/>
            <person name="Otillar R.P."/>
            <person name="Rayko E."/>
            <person name="Salamov A."/>
            <person name="Vandepoele K."/>
            <person name="Beszteri B."/>
            <person name="Gruber A."/>
            <person name="Heijde M."/>
            <person name="Katinka M."/>
            <person name="Mock T."/>
            <person name="Valentin K."/>
            <person name="Verret F."/>
            <person name="Berges J.A."/>
            <person name="Brownlee C."/>
            <person name="Cadoret J.P."/>
            <person name="Chiovitti A."/>
            <person name="Choi C.J."/>
            <person name="Coesel S."/>
            <person name="De Martino A."/>
            <person name="Detter J.C."/>
            <person name="Durkin C."/>
            <person name="Falciatore A."/>
            <person name="Fournet J."/>
            <person name="Haruta M."/>
            <person name="Huysman M.J."/>
            <person name="Jenkins B.D."/>
            <person name="Jiroutova K."/>
            <person name="Jorgensen R.E."/>
            <person name="Joubert Y."/>
            <person name="Kaplan A."/>
            <person name="Kroger N."/>
            <person name="Kroth P.G."/>
            <person name="La Roche J."/>
            <person name="Lindquist E."/>
            <person name="Lommer M."/>
            <person name="Martin-Jezequel V."/>
            <person name="Lopez P.J."/>
            <person name="Lucas S."/>
            <person name="Mangogna M."/>
            <person name="McGinnis K."/>
            <person name="Medlin L.K."/>
            <person name="Montsant A."/>
            <person name="Oudot-Le Secq M.P."/>
            <person name="Napoli C."/>
            <person name="Obornik M."/>
            <person name="Parker M.S."/>
            <person name="Petit J.L."/>
            <person name="Porcel B.M."/>
            <person name="Poulsen N."/>
            <person name="Robison M."/>
            <person name="Rychlewski L."/>
            <person name="Rynearson T.A."/>
            <person name="Schmutz J."/>
            <person name="Shapiro H."/>
            <person name="Siaut M."/>
            <person name="Stanley M."/>
            <person name="Sussman M.R."/>
            <person name="Taylor A.R."/>
            <person name="Vardi A."/>
            <person name="von Dassow P."/>
            <person name="Vyverman W."/>
            <person name="Willis A."/>
            <person name="Wyrwicz L.S."/>
            <person name="Rokhsar D.S."/>
            <person name="Weissenbach J."/>
            <person name="Armbrust E.V."/>
            <person name="Green B.R."/>
            <person name="Van de Peer Y."/>
            <person name="Grigoriev I.V."/>
        </authorList>
    </citation>
    <scope>NUCLEOTIDE SEQUENCE [LARGE SCALE GENOMIC DNA]</scope>
    <source>
        <strain evidence="1 2">CCMP1335</strain>
    </source>
</reference>
<evidence type="ECO:0000313" key="1">
    <source>
        <dbReference type="EMBL" id="EED92108.1"/>
    </source>
</evidence>
<dbReference type="Proteomes" id="UP000001449">
    <property type="component" value="Chromosome 5"/>
</dbReference>
<dbReference type="RefSeq" id="XP_002290356.1">
    <property type="nucleotide sequence ID" value="XM_002290320.1"/>
</dbReference>
<reference evidence="1 2" key="1">
    <citation type="journal article" date="2004" name="Science">
        <title>The genome of the diatom Thalassiosira pseudonana: ecology, evolution, and metabolism.</title>
        <authorList>
            <person name="Armbrust E.V."/>
            <person name="Berges J.A."/>
            <person name="Bowler C."/>
            <person name="Green B.R."/>
            <person name="Martinez D."/>
            <person name="Putnam N.H."/>
            <person name="Zhou S."/>
            <person name="Allen A.E."/>
            <person name="Apt K.E."/>
            <person name="Bechner M."/>
            <person name="Brzezinski M.A."/>
            <person name="Chaal B.K."/>
            <person name="Chiovitti A."/>
            <person name="Davis A.K."/>
            <person name="Demarest M.S."/>
            <person name="Detter J.C."/>
            <person name="Glavina T."/>
            <person name="Goodstein D."/>
            <person name="Hadi M.Z."/>
            <person name="Hellsten U."/>
            <person name="Hildebrand M."/>
            <person name="Jenkins B.D."/>
            <person name="Jurka J."/>
            <person name="Kapitonov V.V."/>
            <person name="Kroger N."/>
            <person name="Lau W.W."/>
            <person name="Lane T.W."/>
            <person name="Larimer F.W."/>
            <person name="Lippmeier J.C."/>
            <person name="Lucas S."/>
            <person name="Medina M."/>
            <person name="Montsant A."/>
            <person name="Obornik M."/>
            <person name="Parker M.S."/>
            <person name="Palenik B."/>
            <person name="Pazour G.J."/>
            <person name="Richardson P.M."/>
            <person name="Rynearson T.A."/>
            <person name="Saito M.A."/>
            <person name="Schwartz D.C."/>
            <person name="Thamatrakoln K."/>
            <person name="Valentin K."/>
            <person name="Vardi A."/>
            <person name="Wilkerson F.P."/>
            <person name="Rokhsar D.S."/>
        </authorList>
    </citation>
    <scope>NUCLEOTIDE SEQUENCE [LARGE SCALE GENOMIC DNA]</scope>
    <source>
        <strain evidence="1 2">CCMP1335</strain>
    </source>
</reference>
<feature type="non-terminal residue" evidence="1">
    <location>
        <position position="1"/>
    </location>
</feature>
<dbReference type="EMBL" id="CM000642">
    <property type="protein sequence ID" value="EED92108.1"/>
    <property type="molecule type" value="Genomic_DNA"/>
</dbReference>
<accession>B8C3E9</accession>
<dbReference type="InParanoid" id="B8C3E9"/>
<dbReference type="KEGG" id="tps:THAPSDRAFT_262597"/>
<name>B8C3E9_THAPS</name>
<evidence type="ECO:0000313" key="2">
    <source>
        <dbReference type="Proteomes" id="UP000001449"/>
    </source>
</evidence>
<dbReference type="eggNOG" id="ENOG502QYM8">
    <property type="taxonomic scope" value="Eukaryota"/>
</dbReference>
<gene>
    <name evidence="1" type="primary">FRU2</name>
    <name evidence="1" type="ORF">THAPSDRAFT_262597</name>
</gene>
<dbReference type="HOGENOM" id="CLU_1901797_0_0_1"/>
<proteinExistence type="predicted"/>
<dbReference type="GeneID" id="7445194"/>
<protein>
    <submittedName>
        <fullName evidence="1">Uncharacterized protein</fullName>
    </submittedName>
</protein>
<organism evidence="1 2">
    <name type="scientific">Thalassiosira pseudonana</name>
    <name type="common">Marine diatom</name>
    <name type="synonym">Cyclotella nana</name>
    <dbReference type="NCBI Taxonomy" id="35128"/>
    <lineage>
        <taxon>Eukaryota</taxon>
        <taxon>Sar</taxon>
        <taxon>Stramenopiles</taxon>
        <taxon>Ochrophyta</taxon>
        <taxon>Bacillariophyta</taxon>
        <taxon>Coscinodiscophyceae</taxon>
        <taxon>Thalassiosirophycidae</taxon>
        <taxon>Thalassiosirales</taxon>
        <taxon>Thalassiosiraceae</taxon>
        <taxon>Thalassiosira</taxon>
    </lineage>
</organism>
<dbReference type="PaxDb" id="35128-Thaps262597"/>